<keyword evidence="5" id="KW-1185">Reference proteome</keyword>
<evidence type="ECO:0000256" key="1">
    <source>
        <dbReference type="ARBA" id="ARBA00022741"/>
    </source>
</evidence>
<evidence type="ECO:0000313" key="5">
    <source>
        <dbReference type="Proteomes" id="UP000252884"/>
    </source>
</evidence>
<gene>
    <name evidence="4" type="ORF">DES41_11821</name>
</gene>
<dbReference type="GO" id="GO:0005524">
    <property type="term" value="F:ATP binding"/>
    <property type="evidence" value="ECO:0007669"/>
    <property type="project" value="UniProtKB-KW"/>
</dbReference>
<evidence type="ECO:0000259" key="3">
    <source>
        <dbReference type="PROSITE" id="PS50045"/>
    </source>
</evidence>
<dbReference type="CDD" id="cd00009">
    <property type="entry name" value="AAA"/>
    <property type="match status" value="1"/>
</dbReference>
<dbReference type="Gene3D" id="3.40.50.300">
    <property type="entry name" value="P-loop containing nucleotide triphosphate hydrolases"/>
    <property type="match status" value="1"/>
</dbReference>
<comment type="caution">
    <text evidence="4">The sequence shown here is derived from an EMBL/GenBank/DDBJ whole genome shotgun (WGS) entry which is preliminary data.</text>
</comment>
<evidence type="ECO:0000313" key="4">
    <source>
        <dbReference type="EMBL" id="RCW63625.1"/>
    </source>
</evidence>
<name>A0A368X743_9BURK</name>
<keyword evidence="1" id="KW-0547">Nucleotide-binding</keyword>
<feature type="domain" description="Sigma-54 factor interaction" evidence="3">
    <location>
        <begin position="100"/>
        <end position="242"/>
    </location>
</feature>
<keyword evidence="2" id="KW-0067">ATP-binding</keyword>
<sequence length="242" mass="25024">MVAADRAARQLLGLAAGPPSAKPFEQLFSVGFGAWMSALRHARQGAAMRLADGVRLRAVAMEMVQPAARTAPLQLRAATPSAQAALSDELLVLAYDRGLRVASVGLPILVTGETGTSKEVAARALHAAGPSAAGPLVALNCAAIPGELLAGDLFGYVDGTFTGTRRGRAPGKIEGAHGSTHSLGEVGDMPLALQVSLLHLLDSFKVVRPACMRARPVDVHLVCASHRGLPVPVRQGSRGDLI</sequence>
<dbReference type="EMBL" id="QPJK01000018">
    <property type="protein sequence ID" value="RCW63625.1"/>
    <property type="molecule type" value="Genomic_DNA"/>
</dbReference>
<reference evidence="4 5" key="1">
    <citation type="submission" date="2018-07" db="EMBL/GenBank/DDBJ databases">
        <title>Genomic Encyclopedia of Type Strains, Phase IV (KMG-IV): sequencing the most valuable type-strain genomes for metagenomic binning, comparative biology and taxonomic classification.</title>
        <authorList>
            <person name="Goeker M."/>
        </authorList>
    </citation>
    <scope>NUCLEOTIDE SEQUENCE [LARGE SCALE GENOMIC DNA]</scope>
    <source>
        <strain evidence="4 5">DSM 21634</strain>
    </source>
</reference>
<protein>
    <submittedName>
        <fullName evidence="4">Sigma-54 interacting transcriptional regulator</fullName>
    </submittedName>
</protein>
<dbReference type="SUPFAM" id="SSF52540">
    <property type="entry name" value="P-loop containing nucleoside triphosphate hydrolases"/>
    <property type="match status" value="1"/>
</dbReference>
<dbReference type="InterPro" id="IPR002078">
    <property type="entry name" value="Sigma_54_int"/>
</dbReference>
<dbReference type="PROSITE" id="PS50045">
    <property type="entry name" value="SIGMA54_INTERACT_4"/>
    <property type="match status" value="1"/>
</dbReference>
<proteinExistence type="predicted"/>
<dbReference type="InterPro" id="IPR027417">
    <property type="entry name" value="P-loop_NTPase"/>
</dbReference>
<dbReference type="Pfam" id="PF00158">
    <property type="entry name" value="Sigma54_activat"/>
    <property type="match status" value="1"/>
</dbReference>
<dbReference type="PANTHER" id="PTHR32071:SF77">
    <property type="entry name" value="TRANSCRIPTIONAL REGULATORY PROTEIN"/>
    <property type="match status" value="1"/>
</dbReference>
<dbReference type="GO" id="GO:0006355">
    <property type="term" value="P:regulation of DNA-templated transcription"/>
    <property type="evidence" value="ECO:0007669"/>
    <property type="project" value="InterPro"/>
</dbReference>
<dbReference type="PANTHER" id="PTHR32071">
    <property type="entry name" value="TRANSCRIPTIONAL REGULATORY PROTEIN"/>
    <property type="match status" value="1"/>
</dbReference>
<dbReference type="Proteomes" id="UP000252884">
    <property type="component" value="Unassembled WGS sequence"/>
</dbReference>
<dbReference type="AlphaFoldDB" id="A0A368X743"/>
<evidence type="ECO:0000256" key="2">
    <source>
        <dbReference type="ARBA" id="ARBA00022840"/>
    </source>
</evidence>
<organism evidence="4 5">
    <name type="scientific">Pseudorhodoferax soli</name>
    <dbReference type="NCBI Taxonomy" id="545864"/>
    <lineage>
        <taxon>Bacteria</taxon>
        <taxon>Pseudomonadati</taxon>
        <taxon>Pseudomonadota</taxon>
        <taxon>Betaproteobacteria</taxon>
        <taxon>Burkholderiales</taxon>
        <taxon>Comamonadaceae</taxon>
    </lineage>
</organism>
<accession>A0A368X743</accession>